<feature type="region of interest" description="Disordered" evidence="1">
    <location>
        <begin position="333"/>
        <end position="354"/>
    </location>
</feature>
<accession>A0ABP9D2U5</accession>
<dbReference type="InterPro" id="IPR027417">
    <property type="entry name" value="P-loop_NTPase"/>
</dbReference>
<dbReference type="EMBL" id="BAABKQ010000002">
    <property type="protein sequence ID" value="GAA4825088.1"/>
    <property type="molecule type" value="Genomic_DNA"/>
</dbReference>
<feature type="domain" description="Orc1-like AAA ATPase" evidence="2">
    <location>
        <begin position="21"/>
        <end position="206"/>
    </location>
</feature>
<protein>
    <submittedName>
        <fullName evidence="3">ATP-binding protein</fullName>
    </submittedName>
</protein>
<evidence type="ECO:0000313" key="4">
    <source>
        <dbReference type="Proteomes" id="UP001500839"/>
    </source>
</evidence>
<dbReference type="GO" id="GO:0005524">
    <property type="term" value="F:ATP binding"/>
    <property type="evidence" value="ECO:0007669"/>
    <property type="project" value="UniProtKB-KW"/>
</dbReference>
<evidence type="ECO:0000259" key="2">
    <source>
        <dbReference type="Pfam" id="PF13191"/>
    </source>
</evidence>
<dbReference type="Proteomes" id="UP001500839">
    <property type="component" value="Unassembled WGS sequence"/>
</dbReference>
<dbReference type="SUPFAM" id="SSF52540">
    <property type="entry name" value="P-loop containing nucleoside triphosphate hydrolases"/>
    <property type="match status" value="1"/>
</dbReference>
<keyword evidence="4" id="KW-1185">Reference proteome</keyword>
<dbReference type="Pfam" id="PF13191">
    <property type="entry name" value="AAA_16"/>
    <property type="match status" value="1"/>
</dbReference>
<feature type="region of interest" description="Disordered" evidence="1">
    <location>
        <begin position="1"/>
        <end position="20"/>
    </location>
</feature>
<proteinExistence type="predicted"/>
<gene>
    <name evidence="3" type="ORF">GCM10023353_37730</name>
</gene>
<keyword evidence="3" id="KW-0547">Nucleotide-binding</keyword>
<organism evidence="3 4">
    <name type="scientific">Tomitella cavernea</name>
    <dbReference type="NCBI Taxonomy" id="1387982"/>
    <lineage>
        <taxon>Bacteria</taxon>
        <taxon>Bacillati</taxon>
        <taxon>Actinomycetota</taxon>
        <taxon>Actinomycetes</taxon>
        <taxon>Mycobacteriales</taxon>
        <taxon>Tomitella</taxon>
    </lineage>
</organism>
<reference evidence="4" key="1">
    <citation type="journal article" date="2019" name="Int. J. Syst. Evol. Microbiol.">
        <title>The Global Catalogue of Microorganisms (GCM) 10K type strain sequencing project: providing services to taxonomists for standard genome sequencing and annotation.</title>
        <authorList>
            <consortium name="The Broad Institute Genomics Platform"/>
            <consortium name="The Broad Institute Genome Sequencing Center for Infectious Disease"/>
            <person name="Wu L."/>
            <person name="Ma J."/>
        </authorList>
    </citation>
    <scope>NUCLEOTIDE SEQUENCE [LARGE SCALE GENOMIC DNA]</scope>
    <source>
        <strain evidence="4">JCM 18542</strain>
    </source>
</reference>
<evidence type="ECO:0000313" key="3">
    <source>
        <dbReference type="EMBL" id="GAA4825088.1"/>
    </source>
</evidence>
<name>A0ABP9D2U5_9ACTN</name>
<keyword evidence="3" id="KW-0067">ATP-binding</keyword>
<dbReference type="Gene3D" id="3.40.50.300">
    <property type="entry name" value="P-loop containing nucleotide triphosphate hydrolases"/>
    <property type="match status" value="1"/>
</dbReference>
<comment type="caution">
    <text evidence="3">The sequence shown here is derived from an EMBL/GenBank/DDBJ whole genome shotgun (WGS) entry which is preliminary data.</text>
</comment>
<dbReference type="InterPro" id="IPR041664">
    <property type="entry name" value="AAA_16"/>
</dbReference>
<evidence type="ECO:0000256" key="1">
    <source>
        <dbReference type="SAM" id="MobiDB-lite"/>
    </source>
</evidence>
<sequence>MRPELNPFTPGSGLRPPALEGRGKQIDDFDLLIARSKRRQYDRGMMLSGLRGVGKTVLLNRLAEHAENQGWMVAQMEARATDVGVTVSRRRLIGELRRGVQRYSRRHDLQKKLQPVLEFVERLHLTLAAGPGGVTVTAGRGGQPAMPTMDWEYEFETLVEDIGAILAKHGSALGVFIDELQDIDDATLESLLAVQHTASQRGWPFFLVGAGLPNLPSRLAECRSYAERQFAFSTIGALAPADASDALTVPIREVGGDLSGEAREILLHAADGYPYFLQEYGKAVWAVAETVPFSPEDAHQAVDMGNIELDAGFYPSRWDRTNASEQAYLRGLAETGHDSPRSSDVAARIGKTGSSASPIRDSLIKKGLIWAPEYGRIAFTVPGMAAFIHRQPL</sequence>
<dbReference type="RefSeq" id="WP_200175335.1">
    <property type="nucleotide sequence ID" value="NZ_BAABKQ010000002.1"/>
</dbReference>